<organism evidence="1">
    <name type="scientific">Anguilla anguilla</name>
    <name type="common">European freshwater eel</name>
    <name type="synonym">Muraena anguilla</name>
    <dbReference type="NCBI Taxonomy" id="7936"/>
    <lineage>
        <taxon>Eukaryota</taxon>
        <taxon>Metazoa</taxon>
        <taxon>Chordata</taxon>
        <taxon>Craniata</taxon>
        <taxon>Vertebrata</taxon>
        <taxon>Euteleostomi</taxon>
        <taxon>Actinopterygii</taxon>
        <taxon>Neopterygii</taxon>
        <taxon>Teleostei</taxon>
        <taxon>Anguilliformes</taxon>
        <taxon>Anguillidae</taxon>
        <taxon>Anguilla</taxon>
    </lineage>
</organism>
<reference evidence="1" key="2">
    <citation type="journal article" date="2015" name="Fish Shellfish Immunol.">
        <title>Early steps in the European eel (Anguilla anguilla)-Vibrio vulnificus interaction in the gills: Role of the RtxA13 toxin.</title>
        <authorList>
            <person name="Callol A."/>
            <person name="Pajuelo D."/>
            <person name="Ebbesson L."/>
            <person name="Teles M."/>
            <person name="MacKenzie S."/>
            <person name="Amaro C."/>
        </authorList>
    </citation>
    <scope>NUCLEOTIDE SEQUENCE</scope>
</reference>
<accession>A0A0E9QX52</accession>
<reference evidence="1" key="1">
    <citation type="submission" date="2014-11" db="EMBL/GenBank/DDBJ databases">
        <authorList>
            <person name="Amaro Gonzalez C."/>
        </authorList>
    </citation>
    <scope>NUCLEOTIDE SEQUENCE</scope>
</reference>
<evidence type="ECO:0000313" key="1">
    <source>
        <dbReference type="EMBL" id="JAH21052.1"/>
    </source>
</evidence>
<dbReference type="AlphaFoldDB" id="A0A0E9QX52"/>
<proteinExistence type="predicted"/>
<protein>
    <submittedName>
        <fullName evidence="1">Uncharacterized protein</fullName>
    </submittedName>
</protein>
<dbReference type="EMBL" id="GBXM01087525">
    <property type="protein sequence ID" value="JAH21052.1"/>
    <property type="molecule type" value="Transcribed_RNA"/>
</dbReference>
<sequence>MIIELHGQLLLKYWWHLADTLIQTKCYIFTYHSIHLCSRICTEAIQVGDSSSDLQPLGYSPVP</sequence>
<name>A0A0E9QX52_ANGAN</name>